<dbReference type="Gene3D" id="1.10.238.10">
    <property type="entry name" value="EF-hand"/>
    <property type="match status" value="1"/>
</dbReference>
<dbReference type="AlphaFoldDB" id="A0A0M3JIW2"/>
<dbReference type="SUPFAM" id="SSF47473">
    <property type="entry name" value="EF-hand"/>
    <property type="match status" value="1"/>
</dbReference>
<evidence type="ECO:0000313" key="1">
    <source>
        <dbReference type="WBParaSite" id="ASIM_0000757801-mRNA-1"/>
    </source>
</evidence>
<protein>
    <submittedName>
        <fullName evidence="1">Transposase</fullName>
    </submittedName>
</protein>
<name>A0A0M3JIW2_ANISI</name>
<dbReference type="WBParaSite" id="ASIM_0000757801-mRNA-1">
    <property type="protein sequence ID" value="ASIM_0000757801-mRNA-1"/>
    <property type="gene ID" value="ASIM_0000757801"/>
</dbReference>
<sequence length="60" mass="7206">LTRDRLINFLNEEQRDPRLNEILFPFFDNNRVQQLIAKYETDETYVNNGSSLQNLFQNLS</sequence>
<organism evidence="1">
    <name type="scientific">Anisakis simplex</name>
    <name type="common">Herring worm</name>
    <dbReference type="NCBI Taxonomy" id="6269"/>
    <lineage>
        <taxon>Eukaryota</taxon>
        <taxon>Metazoa</taxon>
        <taxon>Ecdysozoa</taxon>
        <taxon>Nematoda</taxon>
        <taxon>Chromadorea</taxon>
        <taxon>Rhabditida</taxon>
        <taxon>Spirurina</taxon>
        <taxon>Ascaridomorpha</taxon>
        <taxon>Ascaridoidea</taxon>
        <taxon>Anisakidae</taxon>
        <taxon>Anisakis</taxon>
        <taxon>Anisakis simplex complex</taxon>
    </lineage>
</organism>
<proteinExistence type="predicted"/>
<reference evidence="1" key="1">
    <citation type="submission" date="2017-02" db="UniProtKB">
        <authorList>
            <consortium name="WormBaseParasite"/>
        </authorList>
    </citation>
    <scope>IDENTIFICATION</scope>
</reference>
<accession>A0A0M3JIW2</accession>
<dbReference type="InterPro" id="IPR011992">
    <property type="entry name" value="EF-hand-dom_pair"/>
</dbReference>